<dbReference type="EMBL" id="CP039690">
    <property type="protein sequence ID" value="QCI67777.1"/>
    <property type="molecule type" value="Genomic_DNA"/>
</dbReference>
<keyword evidence="3" id="KW-1185">Reference proteome</keyword>
<evidence type="ECO:0000313" key="2">
    <source>
        <dbReference type="EMBL" id="QCI67777.1"/>
    </source>
</evidence>
<sequence length="79" mass="8191">MSIASRPVLPLLSFAAATLVILGICLVSMILQPTGGPNSRLGYHDQAAQGAVLAINATAAIDTLERVLPDPGDRPAIER</sequence>
<name>A0A4D7BJ73_9HYPH</name>
<keyword evidence="1" id="KW-1133">Transmembrane helix</keyword>
<evidence type="ECO:0000256" key="1">
    <source>
        <dbReference type="SAM" id="Phobius"/>
    </source>
</evidence>
<keyword evidence="1" id="KW-0472">Membrane</keyword>
<gene>
    <name evidence="2" type="ORF">E8M01_28265</name>
</gene>
<dbReference type="AlphaFoldDB" id="A0A4D7BJ73"/>
<organism evidence="2 3">
    <name type="scientific">Phreatobacter stygius</name>
    <dbReference type="NCBI Taxonomy" id="1940610"/>
    <lineage>
        <taxon>Bacteria</taxon>
        <taxon>Pseudomonadati</taxon>
        <taxon>Pseudomonadota</taxon>
        <taxon>Alphaproteobacteria</taxon>
        <taxon>Hyphomicrobiales</taxon>
        <taxon>Phreatobacteraceae</taxon>
        <taxon>Phreatobacter</taxon>
    </lineage>
</organism>
<keyword evidence="1" id="KW-0812">Transmembrane</keyword>
<feature type="transmembrane region" description="Helical" evidence="1">
    <location>
        <begin position="12"/>
        <end position="31"/>
    </location>
</feature>
<protein>
    <submittedName>
        <fullName evidence="2">Uncharacterized protein</fullName>
    </submittedName>
</protein>
<dbReference type="RefSeq" id="WP_136963204.1">
    <property type="nucleotide sequence ID" value="NZ_CP039690.1"/>
</dbReference>
<proteinExistence type="predicted"/>
<evidence type="ECO:0000313" key="3">
    <source>
        <dbReference type="Proteomes" id="UP000298781"/>
    </source>
</evidence>
<dbReference type="Proteomes" id="UP000298781">
    <property type="component" value="Chromosome"/>
</dbReference>
<accession>A0A4D7BJ73</accession>
<dbReference type="KEGG" id="pstg:E8M01_28265"/>
<reference evidence="2 3" key="1">
    <citation type="submission" date="2019-04" db="EMBL/GenBank/DDBJ databases">
        <title>Phreatobacter aquaticus sp. nov.</title>
        <authorList>
            <person name="Choi A."/>
        </authorList>
    </citation>
    <scope>NUCLEOTIDE SEQUENCE [LARGE SCALE GENOMIC DNA]</scope>
    <source>
        <strain evidence="2 3">KCTC 52518</strain>
    </source>
</reference>